<dbReference type="PANTHER" id="PTHR42983:SF1">
    <property type="entry name" value="IRON-MOLYBDENUM PROTEIN"/>
    <property type="match status" value="1"/>
</dbReference>
<evidence type="ECO:0000313" key="2">
    <source>
        <dbReference type="EMBL" id="MCW3804687.1"/>
    </source>
</evidence>
<evidence type="ECO:0000313" key="3">
    <source>
        <dbReference type="Proteomes" id="UP001207408"/>
    </source>
</evidence>
<dbReference type="Pfam" id="PF02579">
    <property type="entry name" value="Nitro_FeMo-Co"/>
    <property type="match status" value="1"/>
</dbReference>
<dbReference type="InterPro" id="IPR033913">
    <property type="entry name" value="MTH1175_dom"/>
</dbReference>
<name>A0AAE3MBW9_9BACT</name>
<evidence type="ECO:0000259" key="1">
    <source>
        <dbReference type="Pfam" id="PF02579"/>
    </source>
</evidence>
<feature type="domain" description="Dinitrogenase iron-molybdenum cofactor biosynthesis" evidence="1">
    <location>
        <begin position="10"/>
        <end position="100"/>
    </location>
</feature>
<dbReference type="InterPro" id="IPR003731">
    <property type="entry name" value="Di-Nase_FeMo-co_biosynth"/>
</dbReference>
<dbReference type="RefSeq" id="WP_301197907.1">
    <property type="nucleotide sequence ID" value="NZ_JAPDPI010000004.1"/>
</dbReference>
<protein>
    <submittedName>
        <fullName evidence="2">NifB/NifX family molybdenum-iron cluster-binding protein</fullName>
    </submittedName>
</protein>
<gene>
    <name evidence="2" type="ORF">OM074_03555</name>
</gene>
<comment type="caution">
    <text evidence="2">The sequence shown here is derived from an EMBL/GenBank/DDBJ whole genome shotgun (WGS) entry which is preliminary data.</text>
</comment>
<proteinExistence type="predicted"/>
<accession>A0AAE3MBW9</accession>
<dbReference type="SUPFAM" id="SSF53146">
    <property type="entry name" value="Nitrogenase accessory factor-like"/>
    <property type="match status" value="1"/>
</dbReference>
<organism evidence="2 3">
    <name type="scientific">Plebeiibacterium marinum</name>
    <dbReference type="NCBI Taxonomy" id="2992111"/>
    <lineage>
        <taxon>Bacteria</taxon>
        <taxon>Pseudomonadati</taxon>
        <taxon>Bacteroidota</taxon>
        <taxon>Bacteroidia</taxon>
        <taxon>Marinilabiliales</taxon>
        <taxon>Marinilabiliaceae</taxon>
        <taxon>Plebeiibacterium</taxon>
    </lineage>
</organism>
<dbReference type="PANTHER" id="PTHR42983">
    <property type="entry name" value="DINITROGENASE IRON-MOLYBDENUM COFACTOR PROTEIN-RELATED"/>
    <property type="match status" value="1"/>
</dbReference>
<dbReference type="CDD" id="cd00851">
    <property type="entry name" value="MTH1175"/>
    <property type="match status" value="1"/>
</dbReference>
<reference evidence="2" key="1">
    <citation type="submission" date="2022-10" db="EMBL/GenBank/DDBJ databases">
        <authorList>
            <person name="Yu W.X."/>
        </authorList>
    </citation>
    <scope>NUCLEOTIDE SEQUENCE</scope>
    <source>
        <strain evidence="2">D04</strain>
    </source>
</reference>
<dbReference type="InterPro" id="IPR036105">
    <property type="entry name" value="DiNase_FeMo-co_biosyn_sf"/>
</dbReference>
<sequence>MKKVAIPTKGDMIDSHFGHCEKFTIYTLSDKDEIIGTSEFRGPESCGCKSNLAYDLKEQGVSVLLAGGMGQGAINKLKECGIESFIGFSGAVKDVLEKWLGGNLGNFSVCNAHANGDHNCSH</sequence>
<dbReference type="EMBL" id="JAPDPI010000004">
    <property type="protein sequence ID" value="MCW3804687.1"/>
    <property type="molecule type" value="Genomic_DNA"/>
</dbReference>
<dbReference type="Proteomes" id="UP001207408">
    <property type="component" value="Unassembled WGS sequence"/>
</dbReference>
<dbReference type="Gene3D" id="3.30.420.130">
    <property type="entry name" value="Dinitrogenase iron-molybdenum cofactor biosynthesis domain"/>
    <property type="match status" value="1"/>
</dbReference>
<keyword evidence="3" id="KW-1185">Reference proteome</keyword>
<dbReference type="AlphaFoldDB" id="A0AAE3MBW9"/>